<dbReference type="Gene3D" id="2.60.120.10">
    <property type="entry name" value="Jelly Rolls"/>
    <property type="match status" value="1"/>
</dbReference>
<dbReference type="InterPro" id="IPR013096">
    <property type="entry name" value="Cupin_2"/>
</dbReference>
<name>A0A502FGI9_9PROT</name>
<dbReference type="EMBL" id="RCZP01000032">
    <property type="protein sequence ID" value="TPG48406.1"/>
    <property type="molecule type" value="Genomic_DNA"/>
</dbReference>
<evidence type="ECO:0000313" key="2">
    <source>
        <dbReference type="EMBL" id="TPG48406.1"/>
    </source>
</evidence>
<reference evidence="2 3" key="1">
    <citation type="journal article" date="2019" name="Environ. Microbiol.">
        <title>Species interactions and distinct microbial communities in high Arctic permafrost affected cryosols are associated with the CH4 and CO2 gas fluxes.</title>
        <authorList>
            <person name="Altshuler I."/>
            <person name="Hamel J."/>
            <person name="Turney S."/>
            <person name="Magnuson E."/>
            <person name="Levesque R."/>
            <person name="Greer C."/>
            <person name="Whyte L.G."/>
        </authorList>
    </citation>
    <scope>NUCLEOTIDE SEQUENCE [LARGE SCALE GENOMIC DNA]</scope>
    <source>
        <strain evidence="2 3">S9.3B</strain>
    </source>
</reference>
<evidence type="ECO:0000313" key="3">
    <source>
        <dbReference type="Proteomes" id="UP000317078"/>
    </source>
</evidence>
<dbReference type="SUPFAM" id="SSF51182">
    <property type="entry name" value="RmlC-like cupins"/>
    <property type="match status" value="1"/>
</dbReference>
<keyword evidence="3" id="KW-1185">Reference proteome</keyword>
<dbReference type="InterPro" id="IPR014710">
    <property type="entry name" value="RmlC-like_jellyroll"/>
</dbReference>
<dbReference type="Proteomes" id="UP000317078">
    <property type="component" value="Unassembled WGS sequence"/>
</dbReference>
<dbReference type="OrthoDB" id="4762975at2"/>
<proteinExistence type="predicted"/>
<sequence length="165" mass="17340">MAATRPRGETGVRTTVSKATGATYDAGLRGFFAYRDLGAREATGGGHAAHIIRAVPGEGPKPAWHTHDLGFQLVLVLQGWVRFEYEDIGEVLLERGDSVIQPPGVRHREVAHSDDLEMLEVTSPAAFQTAEAEAPAGRAARLDEAGSAVASSALAEASPAGVAER</sequence>
<protein>
    <submittedName>
        <fullName evidence="2">Cupin domain-containing protein</fullName>
    </submittedName>
</protein>
<comment type="caution">
    <text evidence="2">The sequence shown here is derived from an EMBL/GenBank/DDBJ whole genome shotgun (WGS) entry which is preliminary data.</text>
</comment>
<dbReference type="AlphaFoldDB" id="A0A502FGI9"/>
<gene>
    <name evidence="2" type="ORF">EAH89_22760</name>
</gene>
<dbReference type="InterPro" id="IPR011051">
    <property type="entry name" value="RmlC_Cupin_sf"/>
</dbReference>
<accession>A0A502FGI9</accession>
<feature type="domain" description="Cupin type-2" evidence="1">
    <location>
        <begin position="56"/>
        <end position="120"/>
    </location>
</feature>
<dbReference type="Pfam" id="PF07883">
    <property type="entry name" value="Cupin_2"/>
    <property type="match status" value="1"/>
</dbReference>
<evidence type="ECO:0000259" key="1">
    <source>
        <dbReference type="Pfam" id="PF07883"/>
    </source>
</evidence>
<dbReference type="CDD" id="cd06980">
    <property type="entry name" value="cupin_bxe_c0505"/>
    <property type="match status" value="1"/>
</dbReference>
<organism evidence="2 3">
    <name type="scientific">Muricoccus nepalensis</name>
    <dbReference type="NCBI Taxonomy" id="1854500"/>
    <lineage>
        <taxon>Bacteria</taxon>
        <taxon>Pseudomonadati</taxon>
        <taxon>Pseudomonadota</taxon>
        <taxon>Alphaproteobacteria</taxon>
        <taxon>Acetobacterales</taxon>
        <taxon>Roseomonadaceae</taxon>
        <taxon>Muricoccus</taxon>
    </lineage>
</organism>